<dbReference type="EMBL" id="CP045909">
    <property type="protein sequence ID" value="QQP32389.1"/>
    <property type="molecule type" value="Genomic_DNA"/>
</dbReference>
<keyword evidence="3" id="KW-1185">Reference proteome</keyword>
<organism evidence="2 3">
    <name type="scientific">Caligus rogercresseyi</name>
    <name type="common">Sea louse</name>
    <dbReference type="NCBI Taxonomy" id="217165"/>
    <lineage>
        <taxon>Eukaryota</taxon>
        <taxon>Metazoa</taxon>
        <taxon>Ecdysozoa</taxon>
        <taxon>Arthropoda</taxon>
        <taxon>Crustacea</taxon>
        <taxon>Multicrustacea</taxon>
        <taxon>Hexanauplia</taxon>
        <taxon>Copepoda</taxon>
        <taxon>Siphonostomatoida</taxon>
        <taxon>Caligidae</taxon>
        <taxon>Caligus</taxon>
    </lineage>
</organism>
<evidence type="ECO:0000313" key="3">
    <source>
        <dbReference type="Proteomes" id="UP000595437"/>
    </source>
</evidence>
<sequence>MKILPFNMTYLNTEHVLIRGNGKLLWDSEVHDGNVDLDCPGSAVYEAHGLKDLEVGVVLSDEAGLDFSEFRILFGHDKEDSTFVNGVSREGSRPGSCQSPQRERNQRSS</sequence>
<reference evidence="3" key="1">
    <citation type="submission" date="2021-01" db="EMBL/GenBank/DDBJ databases">
        <title>Caligus Genome Assembly.</title>
        <authorList>
            <person name="Gallardo-Escarate C."/>
        </authorList>
    </citation>
    <scope>NUCLEOTIDE SEQUENCE [LARGE SCALE GENOMIC DNA]</scope>
</reference>
<gene>
    <name evidence="2" type="ORF">FKW44_024686</name>
</gene>
<dbReference type="AlphaFoldDB" id="A0A7T8GM05"/>
<evidence type="ECO:0000313" key="2">
    <source>
        <dbReference type="EMBL" id="QQP32389.1"/>
    </source>
</evidence>
<protein>
    <submittedName>
        <fullName evidence="2">LOC100644115</fullName>
    </submittedName>
</protein>
<dbReference type="Proteomes" id="UP000595437">
    <property type="component" value="Chromosome 20"/>
</dbReference>
<name>A0A7T8GM05_CALRO</name>
<feature type="region of interest" description="Disordered" evidence="1">
    <location>
        <begin position="84"/>
        <end position="109"/>
    </location>
</feature>
<proteinExistence type="predicted"/>
<evidence type="ECO:0000256" key="1">
    <source>
        <dbReference type="SAM" id="MobiDB-lite"/>
    </source>
</evidence>
<accession>A0A7T8GM05</accession>